<dbReference type="InterPro" id="IPR050297">
    <property type="entry name" value="LipidA_mod_glycosyltrf_83"/>
</dbReference>
<sequence length="697" mass="74564">MKKIREIKEYLYLAVIVVLSAAFNFANLGIEGTSNQYYAAGVKSMTMSLKNFFFVSMDPAGFVTIDKPPFGFWMQAISAKIFGFSWWSILLPQALSGVLSTVVIYIIVKKSFGSAAGLISTLCLAITPVFVAVSRNNTIDNQLVLVLLLSCWALSTAARKGKFKYLVISMILIGIGFNIKALQAYMILPAVYVMYLLAGTISVKKRIAHLALGTAILLAVSFSWALIVDSIPASSRPYVGSSSNNTEMGLIIGHNGSERLSLGSLFGNSNNQQGQGGPGGFSQGGPGQGGPGNPGQGGQGAPGGFDKDGQVRGDRGQDGGKGQGAPGMGGGPGSSSGLAGTFGNQTQAGITRLFSKNILSDQIVWFIPLAFIGFIAAAVKEKLRIKLDNDKKQALVLWFMWLFPEFIYFSFNTGLFHPHYLTMMAPPAAALSGIGIVTMWEMYKEGGWKAWFLPAALLINGLVQLIMLSYFVSSSQIVKILLVLLIALCFVPALIMIGAKLLKKDLTKINKLLVSLGVAGILVSPLAGSGAAMFYPVDSSNPSAGIELLSSQLFSNQDSTGDMMRNNDRGFGFDNINTEDLVNFLNNHKVNGKAQIVVSSSNTAENLTINTDLYVASLSGFMGNETVMSLDQFKALVKNGEIRYVLEGDNGRGNSNSEIMSWVQQNGKLISYSNDSSDSSSQNSSEQLYDLAGSVNN</sequence>
<proteinExistence type="predicted"/>
<dbReference type="EMBL" id="JAESWC010000002">
    <property type="protein sequence ID" value="MBL4935942.1"/>
    <property type="molecule type" value="Genomic_DNA"/>
</dbReference>
<feature type="transmembrane region" description="Helical" evidence="9">
    <location>
        <begin position="477"/>
        <end position="501"/>
    </location>
</feature>
<evidence type="ECO:0000256" key="4">
    <source>
        <dbReference type="ARBA" id="ARBA00022679"/>
    </source>
</evidence>
<evidence type="ECO:0000313" key="13">
    <source>
        <dbReference type="Proteomes" id="UP000632377"/>
    </source>
</evidence>
<keyword evidence="13" id="KW-1185">Reference proteome</keyword>
<feature type="domain" description="Putative mannosyltransferase YkcA/B-like C-terminal" evidence="11">
    <location>
        <begin position="581"/>
        <end position="666"/>
    </location>
</feature>
<dbReference type="InterPro" id="IPR056785">
    <property type="entry name" value="YkcA/B-like_C"/>
</dbReference>
<feature type="transmembrane region" description="Helical" evidence="9">
    <location>
        <begin position="513"/>
        <end position="535"/>
    </location>
</feature>
<evidence type="ECO:0000256" key="3">
    <source>
        <dbReference type="ARBA" id="ARBA00022676"/>
    </source>
</evidence>
<feature type="compositionally biased region" description="Low complexity" evidence="8">
    <location>
        <begin position="673"/>
        <end position="685"/>
    </location>
</feature>
<dbReference type="Proteomes" id="UP000632377">
    <property type="component" value="Unassembled WGS sequence"/>
</dbReference>
<dbReference type="InterPro" id="IPR038731">
    <property type="entry name" value="RgtA/B/C-like"/>
</dbReference>
<comment type="subcellular location">
    <subcellularLocation>
        <location evidence="1">Cell membrane</location>
        <topology evidence="1">Multi-pass membrane protein</topology>
    </subcellularLocation>
</comment>
<evidence type="ECO:0000313" key="12">
    <source>
        <dbReference type="EMBL" id="MBL4935942.1"/>
    </source>
</evidence>
<evidence type="ECO:0000256" key="5">
    <source>
        <dbReference type="ARBA" id="ARBA00022692"/>
    </source>
</evidence>
<keyword evidence="3" id="KW-0328">Glycosyltransferase</keyword>
<accession>A0ABS1T9C7</accession>
<evidence type="ECO:0000259" key="10">
    <source>
        <dbReference type="Pfam" id="PF13231"/>
    </source>
</evidence>
<feature type="compositionally biased region" description="Low complexity" evidence="8">
    <location>
        <begin position="263"/>
        <end position="273"/>
    </location>
</feature>
<name>A0ABS1T9C7_9CLOT</name>
<reference evidence="12 13" key="1">
    <citation type="submission" date="2021-01" db="EMBL/GenBank/DDBJ databases">
        <title>Genome public.</title>
        <authorList>
            <person name="Liu C."/>
            <person name="Sun Q."/>
        </authorList>
    </citation>
    <scope>NUCLEOTIDE SEQUENCE [LARGE SCALE GENOMIC DNA]</scope>
    <source>
        <strain evidence="12 13">YIM B02515</strain>
    </source>
</reference>
<keyword evidence="2" id="KW-1003">Cell membrane</keyword>
<feature type="transmembrane region" description="Helical" evidence="9">
    <location>
        <begin position="84"/>
        <end position="108"/>
    </location>
</feature>
<feature type="domain" description="Glycosyltransferase RgtA/B/C/D-like" evidence="10">
    <location>
        <begin position="66"/>
        <end position="224"/>
    </location>
</feature>
<evidence type="ECO:0000259" key="11">
    <source>
        <dbReference type="Pfam" id="PF24878"/>
    </source>
</evidence>
<feature type="transmembrane region" description="Helical" evidence="9">
    <location>
        <begin position="115"/>
        <end position="133"/>
    </location>
</feature>
<feature type="transmembrane region" description="Helical" evidence="9">
    <location>
        <begin position="12"/>
        <end position="30"/>
    </location>
</feature>
<feature type="transmembrane region" description="Helical" evidence="9">
    <location>
        <begin position="450"/>
        <end position="471"/>
    </location>
</feature>
<organism evidence="12 13">
    <name type="scientific">Clostridium rhizosphaerae</name>
    <dbReference type="NCBI Taxonomy" id="2803861"/>
    <lineage>
        <taxon>Bacteria</taxon>
        <taxon>Bacillati</taxon>
        <taxon>Bacillota</taxon>
        <taxon>Clostridia</taxon>
        <taxon>Eubacteriales</taxon>
        <taxon>Clostridiaceae</taxon>
        <taxon>Clostridium</taxon>
    </lineage>
</organism>
<comment type="caution">
    <text evidence="12">The sequence shown here is derived from an EMBL/GenBank/DDBJ whole genome shotgun (WGS) entry which is preliminary data.</text>
</comment>
<evidence type="ECO:0000256" key="1">
    <source>
        <dbReference type="ARBA" id="ARBA00004651"/>
    </source>
</evidence>
<feature type="transmembrane region" description="Helical" evidence="9">
    <location>
        <begin position="395"/>
        <end position="411"/>
    </location>
</feature>
<keyword evidence="6 9" id="KW-1133">Transmembrane helix</keyword>
<feature type="compositionally biased region" description="Basic and acidic residues" evidence="8">
    <location>
        <begin position="305"/>
        <end position="318"/>
    </location>
</feature>
<keyword evidence="5 9" id="KW-0812">Transmembrane</keyword>
<dbReference type="PANTHER" id="PTHR33908">
    <property type="entry name" value="MANNOSYLTRANSFERASE YKCB-RELATED"/>
    <property type="match status" value="1"/>
</dbReference>
<dbReference type="RefSeq" id="WP_202748524.1">
    <property type="nucleotide sequence ID" value="NZ_JAESWC010000002.1"/>
</dbReference>
<evidence type="ECO:0000256" key="7">
    <source>
        <dbReference type="ARBA" id="ARBA00023136"/>
    </source>
</evidence>
<dbReference type="PANTHER" id="PTHR33908:SF3">
    <property type="entry name" value="UNDECAPRENYL PHOSPHATE-ALPHA-4-AMINO-4-DEOXY-L-ARABINOSE ARABINOSYL TRANSFERASE"/>
    <property type="match status" value="1"/>
</dbReference>
<keyword evidence="7 9" id="KW-0472">Membrane</keyword>
<feature type="transmembrane region" description="Helical" evidence="9">
    <location>
        <begin position="210"/>
        <end position="228"/>
    </location>
</feature>
<evidence type="ECO:0000256" key="8">
    <source>
        <dbReference type="SAM" id="MobiDB-lite"/>
    </source>
</evidence>
<feature type="transmembrane region" description="Helical" evidence="9">
    <location>
        <begin position="363"/>
        <end position="383"/>
    </location>
</feature>
<feature type="compositionally biased region" description="Gly residues" evidence="8">
    <location>
        <begin position="319"/>
        <end position="334"/>
    </location>
</feature>
<dbReference type="Pfam" id="PF13231">
    <property type="entry name" value="PMT_2"/>
    <property type="match status" value="1"/>
</dbReference>
<keyword evidence="4" id="KW-0808">Transferase</keyword>
<evidence type="ECO:0000256" key="6">
    <source>
        <dbReference type="ARBA" id="ARBA00022989"/>
    </source>
</evidence>
<evidence type="ECO:0000256" key="2">
    <source>
        <dbReference type="ARBA" id="ARBA00022475"/>
    </source>
</evidence>
<protein>
    <submittedName>
        <fullName evidence="12">Glycosyltransferase family 39 protein</fullName>
    </submittedName>
</protein>
<feature type="transmembrane region" description="Helical" evidence="9">
    <location>
        <begin position="163"/>
        <end position="179"/>
    </location>
</feature>
<dbReference type="Pfam" id="PF24878">
    <property type="entry name" value="YkcB_C"/>
    <property type="match status" value="1"/>
</dbReference>
<feature type="region of interest" description="Disordered" evidence="8">
    <location>
        <begin position="673"/>
        <end position="697"/>
    </location>
</feature>
<gene>
    <name evidence="12" type="ORF">JK636_09235</name>
</gene>
<feature type="compositionally biased region" description="Gly residues" evidence="8">
    <location>
        <begin position="274"/>
        <end position="303"/>
    </location>
</feature>
<feature type="region of interest" description="Disordered" evidence="8">
    <location>
        <begin position="263"/>
        <end position="341"/>
    </location>
</feature>
<evidence type="ECO:0000256" key="9">
    <source>
        <dbReference type="SAM" id="Phobius"/>
    </source>
</evidence>